<evidence type="ECO:0000313" key="1">
    <source>
        <dbReference type="EMBL" id="QQP56782.1"/>
    </source>
</evidence>
<feature type="non-terminal residue" evidence="1">
    <location>
        <position position="93"/>
    </location>
</feature>
<dbReference type="EMBL" id="CP045890">
    <property type="protein sequence ID" value="QQP56782.1"/>
    <property type="molecule type" value="Genomic_DNA"/>
</dbReference>
<accession>A0A7T8QVP4</accession>
<proteinExistence type="predicted"/>
<sequence>MGNDDDDAAFLGLSHYCEAHGPNTIFVTKASGSLRTPSSSRISSDWDEGPLISMDQTTDAPLYFLSSNPTRNEVTERLLKHVAIRATSIEGFR</sequence>
<reference evidence="2" key="1">
    <citation type="submission" date="2021-01" db="EMBL/GenBank/DDBJ databases">
        <title>Caligus Genome Assembly.</title>
        <authorList>
            <person name="Gallardo-Escarate C."/>
        </authorList>
    </citation>
    <scope>NUCLEOTIDE SEQUENCE [LARGE SCALE GENOMIC DNA]</scope>
</reference>
<name>A0A7T8QVP4_CALRO</name>
<keyword evidence="2" id="KW-1185">Reference proteome</keyword>
<dbReference type="AlphaFoldDB" id="A0A7T8QVP4"/>
<gene>
    <name evidence="1" type="ORF">FKW44_001559</name>
</gene>
<protein>
    <submittedName>
        <fullName evidence="1">Uncharacterized protein</fullName>
    </submittedName>
</protein>
<organism evidence="1 2">
    <name type="scientific">Caligus rogercresseyi</name>
    <name type="common">Sea louse</name>
    <dbReference type="NCBI Taxonomy" id="217165"/>
    <lineage>
        <taxon>Eukaryota</taxon>
        <taxon>Metazoa</taxon>
        <taxon>Ecdysozoa</taxon>
        <taxon>Arthropoda</taxon>
        <taxon>Crustacea</taxon>
        <taxon>Multicrustacea</taxon>
        <taxon>Hexanauplia</taxon>
        <taxon>Copepoda</taxon>
        <taxon>Siphonostomatoida</taxon>
        <taxon>Caligidae</taxon>
        <taxon>Caligus</taxon>
    </lineage>
</organism>
<dbReference type="Proteomes" id="UP000595437">
    <property type="component" value="Chromosome 1"/>
</dbReference>
<evidence type="ECO:0000313" key="2">
    <source>
        <dbReference type="Proteomes" id="UP000595437"/>
    </source>
</evidence>